<feature type="region of interest" description="Disordered" evidence="3">
    <location>
        <begin position="140"/>
        <end position="195"/>
    </location>
</feature>
<dbReference type="InterPro" id="IPR042769">
    <property type="entry name" value="SPATA6_fam"/>
</dbReference>
<feature type="compositionally biased region" description="Polar residues" evidence="3">
    <location>
        <begin position="178"/>
        <end position="193"/>
    </location>
</feature>
<proteinExistence type="inferred from homology"/>
<evidence type="ECO:0000259" key="4">
    <source>
        <dbReference type="Pfam" id="PF14909"/>
    </source>
</evidence>
<evidence type="ECO:0000313" key="6">
    <source>
        <dbReference type="RefSeq" id="XP_012922727.1"/>
    </source>
</evidence>
<dbReference type="Proteomes" id="UP000694906">
    <property type="component" value="Unplaced"/>
</dbReference>
<evidence type="ECO:0000256" key="2">
    <source>
        <dbReference type="ARBA" id="ARBA00022553"/>
    </source>
</evidence>
<dbReference type="PANTHER" id="PTHR16435">
    <property type="entry name" value="SPERMATOGENESIS-ASSOCIATED PROTEIN 6 SPATA6"/>
    <property type="match status" value="1"/>
</dbReference>
<keyword evidence="5" id="KW-1185">Reference proteome</keyword>
<sequence length="461" mass="53294">MPKMKALQCALALEIRSLTCPGVVLKDKEDIYLSICVFGQYKKTQCVPATFPLVFNARMVFEKVFPEAVDPRDVVAQLEYDTALFELIQLVPPVGETLSTYEENTRDFMFPGPNQISGHHDSNRQVTMRRISGLRDKFTYHSAPVEKSHGRPQNRTSRSQKKKTKSPERSKYCINGKNYEQPTISSKSHSPSPYTKRRMCELSEDTRQRLAHLNLGPYEFKKETDKPPFVIRHVDPPSSRAGTFFGPCGRDCERDEWSRTHNDHSHLGCYRPKDYKVIRTPHRRDSDDSLGRCEEYLSPRSCSKPQHSARTLLVHSAPSTMPKHSPSPVLNRASLRERFHSDWCSPSNCDEIHDRVKNVLKSHQAHPRHFYDERDPEKDDELELKRGVLYRDSAYDSDPENSSFQQPRGNLHLDDGEYWSNRAASYKGKPHRPIFENSMEKMYRNLYKKACGSVSHTQETF</sequence>
<dbReference type="GO" id="GO:0032027">
    <property type="term" value="F:myosin light chain binding"/>
    <property type="evidence" value="ECO:0007669"/>
    <property type="project" value="InterPro"/>
</dbReference>
<name>A0AAX6QQ19_HETGA</name>
<dbReference type="GeneID" id="101700288"/>
<keyword evidence="2" id="KW-0597">Phosphoprotein</keyword>
<dbReference type="GO" id="GO:0044458">
    <property type="term" value="P:motile cilium assembly"/>
    <property type="evidence" value="ECO:0007669"/>
    <property type="project" value="TreeGrafter"/>
</dbReference>
<comment type="similarity">
    <text evidence="1">Belongs to the SPATA6 family.</text>
</comment>
<feature type="compositionally biased region" description="Basic and acidic residues" evidence="3">
    <location>
        <begin position="140"/>
        <end position="149"/>
    </location>
</feature>
<dbReference type="CTD" id="54558"/>
<dbReference type="GO" id="GO:0120212">
    <property type="term" value="C:sperm head-tail coupling apparatus"/>
    <property type="evidence" value="ECO:0007669"/>
    <property type="project" value="InterPro"/>
</dbReference>
<dbReference type="Pfam" id="PF14909">
    <property type="entry name" value="SPATA6"/>
    <property type="match status" value="1"/>
</dbReference>
<organism evidence="5 6">
    <name type="scientific">Heterocephalus glaber</name>
    <name type="common">Naked mole rat</name>
    <dbReference type="NCBI Taxonomy" id="10181"/>
    <lineage>
        <taxon>Eukaryota</taxon>
        <taxon>Metazoa</taxon>
        <taxon>Chordata</taxon>
        <taxon>Craniata</taxon>
        <taxon>Vertebrata</taxon>
        <taxon>Euteleostomi</taxon>
        <taxon>Mammalia</taxon>
        <taxon>Eutheria</taxon>
        <taxon>Euarchontoglires</taxon>
        <taxon>Glires</taxon>
        <taxon>Rodentia</taxon>
        <taxon>Hystricomorpha</taxon>
        <taxon>Bathyergidae</taxon>
        <taxon>Heterocephalus</taxon>
    </lineage>
</organism>
<dbReference type="RefSeq" id="XP_012922727.1">
    <property type="nucleotide sequence ID" value="XM_013067273.2"/>
</dbReference>
<protein>
    <submittedName>
        <fullName evidence="6">Spermatogenesis-associated protein 6 isoform X3</fullName>
    </submittedName>
</protein>
<gene>
    <name evidence="6" type="primary">Spata6</name>
</gene>
<reference evidence="6" key="1">
    <citation type="submission" date="2025-08" db="UniProtKB">
        <authorList>
            <consortium name="RefSeq"/>
        </authorList>
    </citation>
    <scope>IDENTIFICATION</scope>
</reference>
<accession>A0AAX6QQ19</accession>
<dbReference type="InterPro" id="IPR032732">
    <property type="entry name" value="SPATA6_N"/>
</dbReference>
<feature type="domain" description="Spermatogenesis-associated protein 6 N-terminal" evidence="4">
    <location>
        <begin position="12"/>
        <end position="132"/>
    </location>
</feature>
<evidence type="ECO:0000313" key="5">
    <source>
        <dbReference type="Proteomes" id="UP000694906"/>
    </source>
</evidence>
<dbReference type="GO" id="GO:0007283">
    <property type="term" value="P:spermatogenesis"/>
    <property type="evidence" value="ECO:0007669"/>
    <property type="project" value="InterPro"/>
</dbReference>
<evidence type="ECO:0000256" key="1">
    <source>
        <dbReference type="ARBA" id="ARBA00006215"/>
    </source>
</evidence>
<evidence type="ECO:0000256" key="3">
    <source>
        <dbReference type="SAM" id="MobiDB-lite"/>
    </source>
</evidence>
<dbReference type="PANTHER" id="PTHR16435:SF3">
    <property type="entry name" value="SPERMATOGENESIS-ASSOCIATED PROTEIN 6"/>
    <property type="match status" value="1"/>
</dbReference>
<dbReference type="AlphaFoldDB" id="A0AAX6QQ19"/>